<comment type="caution">
    <text evidence="2">The sequence shown here is derived from an EMBL/GenBank/DDBJ whole genome shotgun (WGS) entry which is preliminary data.</text>
</comment>
<gene>
    <name evidence="2" type="ORF">NQ318_000118</name>
</gene>
<reference evidence="2" key="1">
    <citation type="journal article" date="2023" name="Insect Mol. Biol.">
        <title>Genome sequencing provides insights into the evolution of gene families encoding plant cell wall-degrading enzymes in longhorned beetles.</title>
        <authorList>
            <person name="Shin N.R."/>
            <person name="Okamura Y."/>
            <person name="Kirsch R."/>
            <person name="Pauchet Y."/>
        </authorList>
    </citation>
    <scope>NUCLEOTIDE SEQUENCE</scope>
    <source>
        <strain evidence="2">AMC_N1</strain>
    </source>
</reference>
<feature type="region of interest" description="Disordered" evidence="1">
    <location>
        <begin position="286"/>
        <end position="339"/>
    </location>
</feature>
<dbReference type="EMBL" id="JAPWTK010000441">
    <property type="protein sequence ID" value="KAJ8940296.1"/>
    <property type="molecule type" value="Genomic_DNA"/>
</dbReference>
<dbReference type="Proteomes" id="UP001162162">
    <property type="component" value="Unassembled WGS sequence"/>
</dbReference>
<keyword evidence="3" id="KW-1185">Reference proteome</keyword>
<evidence type="ECO:0000313" key="3">
    <source>
        <dbReference type="Proteomes" id="UP001162162"/>
    </source>
</evidence>
<evidence type="ECO:0000313" key="2">
    <source>
        <dbReference type="EMBL" id="KAJ8940296.1"/>
    </source>
</evidence>
<evidence type="ECO:0000256" key="1">
    <source>
        <dbReference type="SAM" id="MobiDB-lite"/>
    </source>
</evidence>
<accession>A0AAV8XMZ5</accession>
<organism evidence="2 3">
    <name type="scientific">Aromia moschata</name>
    <dbReference type="NCBI Taxonomy" id="1265417"/>
    <lineage>
        <taxon>Eukaryota</taxon>
        <taxon>Metazoa</taxon>
        <taxon>Ecdysozoa</taxon>
        <taxon>Arthropoda</taxon>
        <taxon>Hexapoda</taxon>
        <taxon>Insecta</taxon>
        <taxon>Pterygota</taxon>
        <taxon>Neoptera</taxon>
        <taxon>Endopterygota</taxon>
        <taxon>Coleoptera</taxon>
        <taxon>Polyphaga</taxon>
        <taxon>Cucujiformia</taxon>
        <taxon>Chrysomeloidea</taxon>
        <taxon>Cerambycidae</taxon>
        <taxon>Cerambycinae</taxon>
        <taxon>Callichromatini</taxon>
        <taxon>Aromia</taxon>
    </lineage>
</organism>
<dbReference type="PANTHER" id="PTHR47326:SF1">
    <property type="entry name" value="HTH PSQ-TYPE DOMAIN-CONTAINING PROTEIN"/>
    <property type="match status" value="1"/>
</dbReference>
<name>A0AAV8XMZ5_9CUCU</name>
<sequence length="339" mass="40358">MTQAIATFKTYSFLISKTCASEYSDTEGPRAREKFVKLVVQNKKLLETSFHGQRRVPKQYTGTLRRRAKRSYENKKVIKEVNEVNEDKCSKRTERDKWRTKVLLQFANNFVKYSLKKNKQRQRNGTFFNLSNTLYILSQVRIYAEQYPERRLPHHTTFTNIHKRLREFGKFEKRSHDSGRTREVRTEALEEDVLNLIEESPETSTRKIGRAVNVSHSVVFRILKEQSVTRKEYPYHLQRVQALLIRDFFTAPEVPYRPLNFAAMGLIDKVNEADFDDPKEIFPTVDKRSTKYDEEMATMDRMKDDDRNNVKRQNDDNKRTQKKQRCDIRKFQSFESSKK</sequence>
<dbReference type="AlphaFoldDB" id="A0AAV8XMZ5"/>
<proteinExistence type="predicted"/>
<dbReference type="PANTHER" id="PTHR47326">
    <property type="entry name" value="TRANSPOSABLE ELEMENT TC3 TRANSPOSASE-LIKE PROTEIN"/>
    <property type="match status" value="1"/>
</dbReference>
<protein>
    <submittedName>
        <fullName evidence="2">Uncharacterized protein</fullName>
    </submittedName>
</protein>